<dbReference type="GO" id="GO:0016491">
    <property type="term" value="F:oxidoreductase activity"/>
    <property type="evidence" value="ECO:0007669"/>
    <property type="project" value="UniProtKB-KW"/>
</dbReference>
<dbReference type="EMBL" id="JBHSDK010000009">
    <property type="protein sequence ID" value="MFC4334753.1"/>
    <property type="molecule type" value="Genomic_DNA"/>
</dbReference>
<dbReference type="Proteomes" id="UP001595823">
    <property type="component" value="Unassembled WGS sequence"/>
</dbReference>
<dbReference type="PANTHER" id="PTHR46696">
    <property type="entry name" value="P450, PUTATIVE (EUROFUNG)-RELATED"/>
    <property type="match status" value="1"/>
</dbReference>
<dbReference type="PRINTS" id="PR00385">
    <property type="entry name" value="P450"/>
</dbReference>
<dbReference type="Pfam" id="PF00067">
    <property type="entry name" value="p450"/>
    <property type="match status" value="1"/>
</dbReference>
<keyword evidence="2" id="KW-0503">Monooxygenase</keyword>
<evidence type="ECO:0000313" key="4">
    <source>
        <dbReference type="Proteomes" id="UP001595823"/>
    </source>
</evidence>
<dbReference type="CDD" id="cd11030">
    <property type="entry name" value="CYP105-like"/>
    <property type="match status" value="1"/>
</dbReference>
<evidence type="ECO:0000256" key="1">
    <source>
        <dbReference type="ARBA" id="ARBA00010617"/>
    </source>
</evidence>
<dbReference type="InterPro" id="IPR002397">
    <property type="entry name" value="Cyt_P450_B"/>
</dbReference>
<comment type="similarity">
    <text evidence="1 2">Belongs to the cytochrome P450 family.</text>
</comment>
<dbReference type="EC" id="1.14.-.-" evidence="3"/>
<name>A0ABV8TVC3_9ACTN</name>
<dbReference type="SUPFAM" id="SSF48264">
    <property type="entry name" value="Cytochrome P450"/>
    <property type="match status" value="1"/>
</dbReference>
<dbReference type="Gene3D" id="1.10.630.10">
    <property type="entry name" value="Cytochrome P450"/>
    <property type="match status" value="1"/>
</dbReference>
<protein>
    <submittedName>
        <fullName evidence="3">Cytochrome P450</fullName>
        <ecNumber evidence="3">1.14.-.-</ecNumber>
    </submittedName>
</protein>
<dbReference type="InterPro" id="IPR017972">
    <property type="entry name" value="Cyt_P450_CS"/>
</dbReference>
<gene>
    <name evidence="3" type="ORF">ACFPET_06040</name>
</gene>
<keyword evidence="2" id="KW-0349">Heme</keyword>
<comment type="caution">
    <text evidence="3">The sequence shown here is derived from an EMBL/GenBank/DDBJ whole genome shotgun (WGS) entry which is preliminary data.</text>
</comment>
<dbReference type="RefSeq" id="WP_380618757.1">
    <property type="nucleotide sequence ID" value="NZ_JBHSDK010000009.1"/>
</dbReference>
<keyword evidence="2 3" id="KW-0560">Oxidoreductase</keyword>
<dbReference type="PRINTS" id="PR00359">
    <property type="entry name" value="BP450"/>
</dbReference>
<keyword evidence="2" id="KW-0408">Iron</keyword>
<dbReference type="PROSITE" id="PS00086">
    <property type="entry name" value="CYTOCHROME_P450"/>
    <property type="match status" value="1"/>
</dbReference>
<evidence type="ECO:0000313" key="3">
    <source>
        <dbReference type="EMBL" id="MFC4334753.1"/>
    </source>
</evidence>
<organism evidence="3 4">
    <name type="scientific">Salininema proteolyticum</name>
    <dbReference type="NCBI Taxonomy" id="1607685"/>
    <lineage>
        <taxon>Bacteria</taxon>
        <taxon>Bacillati</taxon>
        <taxon>Actinomycetota</taxon>
        <taxon>Actinomycetes</taxon>
        <taxon>Glycomycetales</taxon>
        <taxon>Glycomycetaceae</taxon>
        <taxon>Salininema</taxon>
    </lineage>
</organism>
<keyword evidence="2" id="KW-0479">Metal-binding</keyword>
<dbReference type="InterPro" id="IPR001128">
    <property type="entry name" value="Cyt_P450"/>
</dbReference>
<keyword evidence="4" id="KW-1185">Reference proteome</keyword>
<sequence length="402" mass="44178">MTDSAPTETPSYPMRRAEGCPFDPPPGLKALQESGPLARVRLWDGSTPWLATRYEEQRSLLADPRISVDIRNPGYPSTGPALGGDAGISFLFMDDPEHNRLRRMVTQPFTLRSVKAMAPAVQKVVDELIDAMLAGPKPADLVRDFALPMPSLVICDLLGVPYSSHEFFQEHSERLVGRDTALEDRKSSAEQLVGFLVRLVHQKAAEPGDDVMSTLAPRVAAGELTDVEAAQTGFLLLVAGHETTANMLALGTVALLEHPEQLKAYREADEEGVERANEELLRYLTISHNGRRRVALEDIEIAGTVIRKGEGVIVPSDIGNRDAEVFPDPDALNVGRDARRHMAFGFGVHQCLGQPLARLEMRIALSTLFRRMPDLALACDVSQVPFKHDATIYGVHELPVTW</sequence>
<evidence type="ECO:0000256" key="2">
    <source>
        <dbReference type="RuleBase" id="RU000461"/>
    </source>
</evidence>
<reference evidence="4" key="1">
    <citation type="journal article" date="2019" name="Int. J. Syst. Evol. Microbiol.">
        <title>The Global Catalogue of Microorganisms (GCM) 10K type strain sequencing project: providing services to taxonomists for standard genome sequencing and annotation.</title>
        <authorList>
            <consortium name="The Broad Institute Genomics Platform"/>
            <consortium name="The Broad Institute Genome Sequencing Center for Infectious Disease"/>
            <person name="Wu L."/>
            <person name="Ma J."/>
        </authorList>
    </citation>
    <scope>NUCLEOTIDE SEQUENCE [LARGE SCALE GENOMIC DNA]</scope>
    <source>
        <strain evidence="4">IBRC-M 10908</strain>
    </source>
</reference>
<proteinExistence type="inferred from homology"/>
<accession>A0ABV8TVC3</accession>
<dbReference type="InterPro" id="IPR036396">
    <property type="entry name" value="Cyt_P450_sf"/>
</dbReference>
<dbReference type="PANTHER" id="PTHR46696:SF1">
    <property type="entry name" value="CYTOCHROME P450 YJIB-RELATED"/>
    <property type="match status" value="1"/>
</dbReference>